<organism evidence="9 11">
    <name type="scientific">Schizosaccharomyces japonicus (strain yFS275 / FY16936)</name>
    <name type="common">Fission yeast</name>
    <dbReference type="NCBI Taxonomy" id="402676"/>
    <lineage>
        <taxon>Eukaryota</taxon>
        <taxon>Fungi</taxon>
        <taxon>Dikarya</taxon>
        <taxon>Ascomycota</taxon>
        <taxon>Taphrinomycotina</taxon>
        <taxon>Schizosaccharomycetes</taxon>
        <taxon>Schizosaccharomycetales</taxon>
        <taxon>Schizosaccharomycetaceae</taxon>
        <taxon>Schizosaccharomyces</taxon>
    </lineage>
</organism>
<dbReference type="GO" id="GO:0006335">
    <property type="term" value="P:DNA replication-dependent chromatin assembly"/>
    <property type="evidence" value="ECO:0007669"/>
    <property type="project" value="EnsemblFungi"/>
</dbReference>
<dbReference type="AlphaFoldDB" id="B6JW49"/>
<evidence type="ECO:0000313" key="10">
    <source>
        <dbReference type="JaponicusDB" id="SJAG_00618"/>
    </source>
</evidence>
<dbReference type="GeneID" id="7050659"/>
<sequence>MSTANRLVPRYAHTDGLTRLCYSQDGSLLFTVGSNQVVRKFQVNSEEEPESIDNHQDPITGIAVSKDTFCTCSEDATVCVYPIASKGEFSLLTRCTLPVRDVVYSADGEWIIVASDETIVKMVNVKDPMQTHVFRASKKSNKSVSVSPSGNCLIISCCDGTLYMFDLHTRELVHTVRDVILSTESTSEICTTAVWHPSGEYFVAGTHDNGISLVSSTDWSILDTLKNGGHTAPITALAWSSDGLYLASSGQDGRIIVWDIQTRTVVAEQAYGNVVALAWQPFANVLSFTTNQGVLYTWPQVVASVPAALDASKKPSRSHRQREELSSLFGDEEVSVSNDGIDVSRTLVDTESAVDAGMNDFAAEGNDDELDIDADSYMINEDDLQAVRRKRKAQELAAANDQAKKASKKRIFQTDVHPPVHPGSTPWQGNRRYLALNLVGFVWTVRQDEAHHTVTIEFHDESKNKKYHFTDENLYDMACIDDQGVVFAAPGSKSEPGVLHFQPHSDWAGRSEWTVQFPGEDENAVCIALSDRVVVACTTLGYVRVYSRSGFPLRVFRFSFLPFVACVSYKSTIMIVGNEGVGPDGTPRLTAYIENVQGDDEGGLENQTVFQNACMVPLPPQGQLMNVFFSDNGDPYIFDSAGVLLTLLHWRQQGQARWVPVLDTTQLERFVNREERYWPVAVMDNQFHCIILKGALQYPYFPRPMVTEFDMRVPCTQLLGAEEMSVASLEEQCVRFRVLLALLDDRLAADAEDEDTEQSNAIALQRARLQANADKAVLQLVQKSCLEEKNDRSLALVHRLCRPASVLAAQKIALHHNMTSLAEKIGEIATKNANSGN</sequence>
<dbReference type="GO" id="GO:0000278">
    <property type="term" value="P:mitotic cell cycle"/>
    <property type="evidence" value="ECO:0000318"/>
    <property type="project" value="GO_Central"/>
</dbReference>
<dbReference type="PROSITE" id="PS00678">
    <property type="entry name" value="WD_REPEATS_1"/>
    <property type="match status" value="1"/>
</dbReference>
<accession>B6JW49</accession>
<dbReference type="GO" id="GO:0006281">
    <property type="term" value="P:DNA repair"/>
    <property type="evidence" value="ECO:0000318"/>
    <property type="project" value="GO_Central"/>
</dbReference>
<protein>
    <submittedName>
        <fullName evidence="9">DNA polymerase alpha accessory factor Mcl1</fullName>
    </submittedName>
</protein>
<dbReference type="OMA" id="RYAHTNG"/>
<dbReference type="GO" id="GO:0006261">
    <property type="term" value="P:DNA-templated DNA replication"/>
    <property type="evidence" value="ECO:0000318"/>
    <property type="project" value="GO_Central"/>
</dbReference>
<evidence type="ECO:0000256" key="4">
    <source>
        <dbReference type="ARBA" id="ARBA00023242"/>
    </source>
</evidence>
<reference evidence="9 11" key="1">
    <citation type="journal article" date="2011" name="Science">
        <title>Comparative functional genomics of the fission yeasts.</title>
        <authorList>
            <person name="Rhind N."/>
            <person name="Chen Z."/>
            <person name="Yassour M."/>
            <person name="Thompson D.A."/>
            <person name="Haas B.J."/>
            <person name="Habib N."/>
            <person name="Wapinski I."/>
            <person name="Roy S."/>
            <person name="Lin M.F."/>
            <person name="Heiman D.I."/>
            <person name="Young S.K."/>
            <person name="Furuya K."/>
            <person name="Guo Y."/>
            <person name="Pidoux A."/>
            <person name="Chen H.M."/>
            <person name="Robbertse B."/>
            <person name="Goldberg J.M."/>
            <person name="Aoki K."/>
            <person name="Bayne E.H."/>
            <person name="Berlin A.M."/>
            <person name="Desjardins C.A."/>
            <person name="Dobbs E."/>
            <person name="Dukaj L."/>
            <person name="Fan L."/>
            <person name="FitzGerald M.G."/>
            <person name="French C."/>
            <person name="Gujja S."/>
            <person name="Hansen K."/>
            <person name="Keifenheim D."/>
            <person name="Levin J.Z."/>
            <person name="Mosher R.A."/>
            <person name="Mueller C.A."/>
            <person name="Pfiffner J."/>
            <person name="Priest M."/>
            <person name="Russ C."/>
            <person name="Smialowska A."/>
            <person name="Swoboda P."/>
            <person name="Sykes S.M."/>
            <person name="Vaughn M."/>
            <person name="Vengrova S."/>
            <person name="Yoder R."/>
            <person name="Zeng Q."/>
            <person name="Allshire R."/>
            <person name="Baulcombe D."/>
            <person name="Birren B.W."/>
            <person name="Brown W."/>
            <person name="Ekwall K."/>
            <person name="Kellis M."/>
            <person name="Leatherwood J."/>
            <person name="Levin H."/>
            <person name="Margalit H."/>
            <person name="Martienssen R."/>
            <person name="Nieduszynski C.A."/>
            <person name="Spatafora J.W."/>
            <person name="Friedman N."/>
            <person name="Dalgaard J.Z."/>
            <person name="Baumann P."/>
            <person name="Niki H."/>
            <person name="Regev A."/>
            <person name="Nusbaum C."/>
        </authorList>
    </citation>
    <scope>NUCLEOTIDE SEQUENCE [LARGE SCALE GENOMIC DNA]</scope>
    <source>
        <strain evidence="11">yFS275 / FY16936</strain>
    </source>
</reference>
<feature type="domain" description="WDHD1/CFT4 second beta-propeller" evidence="6">
    <location>
        <begin position="419"/>
        <end position="715"/>
    </location>
</feature>
<dbReference type="EMBL" id="KE651166">
    <property type="protein sequence ID" value="EEB05600.1"/>
    <property type="molecule type" value="Genomic_DNA"/>
</dbReference>
<dbReference type="SUPFAM" id="SSF50978">
    <property type="entry name" value="WD40 repeat-like"/>
    <property type="match status" value="1"/>
</dbReference>
<dbReference type="InterPro" id="IPR036322">
    <property type="entry name" value="WD40_repeat_dom_sf"/>
</dbReference>
<dbReference type="GO" id="GO:0005654">
    <property type="term" value="C:nucleoplasm"/>
    <property type="evidence" value="ECO:0007669"/>
    <property type="project" value="EnsemblFungi"/>
</dbReference>
<dbReference type="InterPro" id="IPR019775">
    <property type="entry name" value="WD40_repeat_CS"/>
</dbReference>
<dbReference type="Pfam" id="PF12341">
    <property type="entry name" value="Mcl1_mid"/>
    <property type="match status" value="1"/>
</dbReference>
<dbReference type="RefSeq" id="XP_002171893.1">
    <property type="nucleotide sequence ID" value="XM_002171857.1"/>
</dbReference>
<dbReference type="GO" id="GO:0000792">
    <property type="term" value="C:heterochromatin"/>
    <property type="evidence" value="ECO:0007669"/>
    <property type="project" value="EnsemblFungi"/>
</dbReference>
<dbReference type="Proteomes" id="UP000001744">
    <property type="component" value="Unassembled WGS sequence"/>
</dbReference>
<keyword evidence="11" id="KW-1185">Reference proteome</keyword>
<dbReference type="Gene3D" id="2.130.10.10">
    <property type="entry name" value="YVTN repeat-like/Quinoprotein amine dehydrogenase"/>
    <property type="match status" value="2"/>
</dbReference>
<evidence type="ECO:0000259" key="7">
    <source>
        <dbReference type="Pfam" id="PF20946"/>
    </source>
</evidence>
<gene>
    <name evidence="10" type="primary">mcl1</name>
    <name evidence="9" type="ORF">SJAG_00618</name>
</gene>
<feature type="domain" description="WDHD1/CFT4 helical bundle" evidence="7">
    <location>
        <begin position="728"/>
        <end position="833"/>
    </location>
</feature>
<dbReference type="PROSITE" id="PS50082">
    <property type="entry name" value="WD_REPEATS_2"/>
    <property type="match status" value="1"/>
</dbReference>
<dbReference type="CDD" id="cd00200">
    <property type="entry name" value="WD40"/>
    <property type="match status" value="1"/>
</dbReference>
<dbReference type="PANTHER" id="PTHR19932">
    <property type="entry name" value="WD REPEAT AND HMG-BOX DNA BINDING PROTEIN"/>
    <property type="match status" value="1"/>
</dbReference>
<dbReference type="JaponicusDB" id="SJAG_00618">
    <property type="gene designation" value="mcl1"/>
</dbReference>
<dbReference type="PANTHER" id="PTHR19932:SF10">
    <property type="entry name" value="WD REPEAT AND HMG-BOX DNA-BINDING PROTEIN 1"/>
    <property type="match status" value="1"/>
</dbReference>
<evidence type="ECO:0000256" key="3">
    <source>
        <dbReference type="ARBA" id="ARBA00022737"/>
    </source>
</evidence>
<dbReference type="GO" id="GO:1903461">
    <property type="term" value="P:Okazaki fragment processing involved in mitotic DNA replication"/>
    <property type="evidence" value="ECO:0007669"/>
    <property type="project" value="EnsemblFungi"/>
</dbReference>
<dbReference type="InterPro" id="IPR048591">
    <property type="entry name" value="WDHD1/CFT4_hel"/>
</dbReference>
<name>B6JW49_SCHJY</name>
<dbReference type="VEuPathDB" id="FungiDB:SJAG_00618"/>
<dbReference type="PROSITE" id="PS50294">
    <property type="entry name" value="WD_REPEATS_REGION"/>
    <property type="match status" value="1"/>
</dbReference>
<dbReference type="InterPro" id="IPR015943">
    <property type="entry name" value="WD40/YVTN_repeat-like_dom_sf"/>
</dbReference>
<dbReference type="GO" id="GO:0043596">
    <property type="term" value="C:nuclear replication fork"/>
    <property type="evidence" value="ECO:0000318"/>
    <property type="project" value="GO_Central"/>
</dbReference>
<evidence type="ECO:0000256" key="1">
    <source>
        <dbReference type="ARBA" id="ARBA00004123"/>
    </source>
</evidence>
<dbReference type="OrthoDB" id="427368at2759"/>
<dbReference type="SMART" id="SM00320">
    <property type="entry name" value="WD40"/>
    <property type="match status" value="6"/>
</dbReference>
<dbReference type="InterPro" id="IPR057646">
    <property type="entry name" value="WD40_WDHD1_1st"/>
</dbReference>
<keyword evidence="2 5" id="KW-0853">WD repeat</keyword>
<dbReference type="STRING" id="402676.B6JW49"/>
<evidence type="ECO:0000313" key="11">
    <source>
        <dbReference type="Proteomes" id="UP000001744"/>
    </source>
</evidence>
<feature type="repeat" description="WD" evidence="5">
    <location>
        <begin position="227"/>
        <end position="268"/>
    </location>
</feature>
<evidence type="ECO:0000313" key="9">
    <source>
        <dbReference type="EMBL" id="EEB05600.1"/>
    </source>
</evidence>
<keyword evidence="4" id="KW-0539">Nucleus</keyword>
<comment type="subcellular location">
    <subcellularLocation>
        <location evidence="1">Nucleus</location>
    </subcellularLocation>
</comment>
<dbReference type="InterPro" id="IPR011047">
    <property type="entry name" value="Quinoprotein_ADH-like_sf"/>
</dbReference>
<keyword evidence="3" id="KW-0677">Repeat</keyword>
<evidence type="ECO:0000256" key="2">
    <source>
        <dbReference type="ARBA" id="ARBA00022574"/>
    </source>
</evidence>
<dbReference type="eggNOG" id="KOG1274">
    <property type="taxonomic scope" value="Eukaryota"/>
</dbReference>
<dbReference type="GO" id="GO:0003682">
    <property type="term" value="F:chromatin binding"/>
    <property type="evidence" value="ECO:0000318"/>
    <property type="project" value="GO_Central"/>
</dbReference>
<dbReference type="SUPFAM" id="SSF50998">
    <property type="entry name" value="Quinoprotein alcohol dehydrogenase-like"/>
    <property type="match status" value="1"/>
</dbReference>
<dbReference type="Pfam" id="PF24817">
    <property type="entry name" value="WD40_WDHD1_1st"/>
    <property type="match status" value="1"/>
</dbReference>
<proteinExistence type="predicted"/>
<dbReference type="InterPro" id="IPR022100">
    <property type="entry name" value="WDHD1/CFT4_beta-prop_2nd"/>
</dbReference>
<evidence type="ECO:0000259" key="8">
    <source>
        <dbReference type="Pfam" id="PF24817"/>
    </source>
</evidence>
<evidence type="ECO:0000256" key="5">
    <source>
        <dbReference type="PROSITE-ProRule" id="PRU00221"/>
    </source>
</evidence>
<dbReference type="HOGENOM" id="CLU_004219_2_1_1"/>
<dbReference type="InterPro" id="IPR001680">
    <property type="entry name" value="WD40_rpt"/>
</dbReference>
<evidence type="ECO:0000259" key="6">
    <source>
        <dbReference type="Pfam" id="PF12341"/>
    </source>
</evidence>
<feature type="domain" description="WDHD1 first WD40" evidence="8">
    <location>
        <begin position="10"/>
        <end position="295"/>
    </location>
</feature>
<dbReference type="Pfam" id="PF20946">
    <property type="entry name" value="Ctf4_C"/>
    <property type="match status" value="1"/>
</dbReference>